<protein>
    <submittedName>
        <fullName evidence="1">Uncharacterized protein</fullName>
    </submittedName>
</protein>
<reference evidence="1" key="1">
    <citation type="submission" date="2021-03" db="EMBL/GenBank/DDBJ databases">
        <title>Revisited historic fungal species revealed as producer of novel bioactive compounds through whole genome sequencing and comparative genomics.</title>
        <authorList>
            <person name="Vignolle G.A."/>
            <person name="Hochenegger N."/>
            <person name="Mach R.L."/>
            <person name="Mach-Aigner A.R."/>
            <person name="Javad Rahimi M."/>
            <person name="Salim K.A."/>
            <person name="Chan C.M."/>
            <person name="Lim L.B.L."/>
            <person name="Cai F."/>
            <person name="Druzhinina I.S."/>
            <person name="U'Ren J.M."/>
            <person name="Derntl C."/>
        </authorList>
    </citation>
    <scope>NUCLEOTIDE SEQUENCE</scope>
    <source>
        <strain evidence="1">TUCIM 5799</strain>
    </source>
</reference>
<evidence type="ECO:0000313" key="1">
    <source>
        <dbReference type="EMBL" id="KAI1852204.1"/>
    </source>
</evidence>
<name>A0A9P9W9A5_9PEZI</name>
<accession>A0A9P9W9A5</accession>
<dbReference type="Proteomes" id="UP000829685">
    <property type="component" value="Unassembled WGS sequence"/>
</dbReference>
<dbReference type="AlphaFoldDB" id="A0A9P9W9A5"/>
<dbReference type="EMBL" id="JAFIMR010000062">
    <property type="protein sequence ID" value="KAI1852204.1"/>
    <property type="molecule type" value="Genomic_DNA"/>
</dbReference>
<keyword evidence="2" id="KW-1185">Reference proteome</keyword>
<organism evidence="1 2">
    <name type="scientific">Neoarthrinium moseri</name>
    <dbReference type="NCBI Taxonomy" id="1658444"/>
    <lineage>
        <taxon>Eukaryota</taxon>
        <taxon>Fungi</taxon>
        <taxon>Dikarya</taxon>
        <taxon>Ascomycota</taxon>
        <taxon>Pezizomycotina</taxon>
        <taxon>Sordariomycetes</taxon>
        <taxon>Xylariomycetidae</taxon>
        <taxon>Amphisphaeriales</taxon>
        <taxon>Apiosporaceae</taxon>
        <taxon>Neoarthrinium</taxon>
    </lineage>
</organism>
<evidence type="ECO:0000313" key="2">
    <source>
        <dbReference type="Proteomes" id="UP000829685"/>
    </source>
</evidence>
<gene>
    <name evidence="1" type="ORF">JX265_013057</name>
</gene>
<sequence length="286" mass="32617">MAGKRKAGEQGGRYVTAPEFARRLIESMHKMEVWGKLKELEFYIHLSPSTDLNRDERDAIADCLECKFAKGDFDTLQRDFQTKLTALERVTRGRYEHVIAFLRPLGSPSKTEMTNYALRTLDSSNVDCLKDLLVKERNIRINSVADSIIDALKKPGSLTFEASRDVTLDIQEFVTYLFPWQRQILHLHLLTSKGKPHPAEVAWTQDALMSPGIAQVVHEMMTERRDVKSPEMQQLSMTIETIIAQTTFPQPGFMAAKLRSEAGDLCKQEMDGLIGKIRDAQDFIRR</sequence>
<comment type="caution">
    <text evidence="1">The sequence shown here is derived from an EMBL/GenBank/DDBJ whole genome shotgun (WGS) entry which is preliminary data.</text>
</comment>
<proteinExistence type="predicted"/>